<proteinExistence type="predicted"/>
<reference evidence="2" key="1">
    <citation type="journal article" date="2019" name="Int. J. Syst. Evol. Microbiol.">
        <title>The Global Catalogue of Microorganisms (GCM) 10K type strain sequencing project: providing services to taxonomists for standard genome sequencing and annotation.</title>
        <authorList>
            <consortium name="The Broad Institute Genomics Platform"/>
            <consortium name="The Broad Institute Genome Sequencing Center for Infectious Disease"/>
            <person name="Wu L."/>
            <person name="Ma J."/>
        </authorList>
    </citation>
    <scope>NUCLEOTIDE SEQUENCE [LARGE SCALE GENOMIC DNA]</scope>
    <source>
        <strain evidence="2">JCM 18392</strain>
    </source>
</reference>
<protein>
    <submittedName>
        <fullName evidence="1">Uncharacterized protein</fullName>
    </submittedName>
</protein>
<name>A0ABP9DRM0_9GAMM</name>
<dbReference type="EMBL" id="BAABJY010000001">
    <property type="protein sequence ID" value="GAA4856683.1"/>
    <property type="molecule type" value="Genomic_DNA"/>
</dbReference>
<comment type="caution">
    <text evidence="1">The sequence shown here is derived from an EMBL/GenBank/DDBJ whole genome shotgun (WGS) entry which is preliminary data.</text>
</comment>
<organism evidence="1 2">
    <name type="scientific">Luteimonas vadosa</name>
    <dbReference type="NCBI Taxonomy" id="1165507"/>
    <lineage>
        <taxon>Bacteria</taxon>
        <taxon>Pseudomonadati</taxon>
        <taxon>Pseudomonadota</taxon>
        <taxon>Gammaproteobacteria</taxon>
        <taxon>Lysobacterales</taxon>
        <taxon>Lysobacteraceae</taxon>
        <taxon>Luteimonas</taxon>
    </lineage>
</organism>
<dbReference type="Proteomes" id="UP001501323">
    <property type="component" value="Unassembled WGS sequence"/>
</dbReference>
<evidence type="ECO:0000313" key="2">
    <source>
        <dbReference type="Proteomes" id="UP001501323"/>
    </source>
</evidence>
<keyword evidence="2" id="KW-1185">Reference proteome</keyword>
<sequence>MDRPNEGTTMNAMELGSSYKEGWRGARLLAACALATAMMAQGNAASAAGERSIAVSGNSTFSDCGGAGADLALLMTGDLTGCLSVFIQDYTCNELGEFDHYREYGRETFVGTWRGKAGSFTTDYTVDAAYAKGFCTSLDYTLQLSGSCIHRIGGGTGAFANAKGVFKLFDVVTGVTGDPVTGQFAAGSGANNFLYYGSIRTNGLGRPSATLQDLPTGAGRTPQAAIAAAGKARSGRSC</sequence>
<evidence type="ECO:0000313" key="1">
    <source>
        <dbReference type="EMBL" id="GAA4856683.1"/>
    </source>
</evidence>
<accession>A0ABP9DRM0</accession>
<gene>
    <name evidence="1" type="ORF">GCM10023332_05450</name>
</gene>